<evidence type="ECO:0000313" key="11">
    <source>
        <dbReference type="EMBL" id="MBP2293975.1"/>
    </source>
</evidence>
<evidence type="ECO:0000256" key="4">
    <source>
        <dbReference type="ARBA" id="ARBA00022692"/>
    </source>
</evidence>
<comment type="caution">
    <text evidence="11">The sequence shown here is derived from an EMBL/GenBank/DDBJ whole genome shotgun (WGS) entry which is preliminary data.</text>
</comment>
<feature type="transmembrane region" description="Helical" evidence="9">
    <location>
        <begin position="35"/>
        <end position="53"/>
    </location>
</feature>
<dbReference type="InterPro" id="IPR025966">
    <property type="entry name" value="OppC_N"/>
</dbReference>
<evidence type="ECO:0000256" key="1">
    <source>
        <dbReference type="ARBA" id="ARBA00004651"/>
    </source>
</evidence>
<evidence type="ECO:0000256" key="9">
    <source>
        <dbReference type="RuleBase" id="RU363032"/>
    </source>
</evidence>
<dbReference type="PANTHER" id="PTHR43386">
    <property type="entry name" value="OLIGOPEPTIDE TRANSPORT SYSTEM PERMEASE PROTEIN APPC"/>
    <property type="match status" value="1"/>
</dbReference>
<dbReference type="InterPro" id="IPR000515">
    <property type="entry name" value="MetI-like"/>
</dbReference>
<dbReference type="EMBL" id="JAGINP010000013">
    <property type="protein sequence ID" value="MBP2293975.1"/>
    <property type="molecule type" value="Genomic_DNA"/>
</dbReference>
<keyword evidence="5" id="KW-0571">Peptide transport</keyword>
<sequence>MDRTRGTAATPKSLWPESPWRAAGRRLVERPSASVGLVVLITLLFCVPTAPLLGNGPLERALAAGQGSLSFALLGGLLGAAAGLAWGIAATALGPRAERSLMGLAERLAGLPLALALPLAAGLAGRGPGVLAPAAALTAAPFIALVTRAELRALLRREFLAAAQAAGVPPGRILRRHLIPNAALPLAAAAWTALPRALAAESFAGLLGLGLPGSVPSWGAALAAAVRAGDPAALAAPALLLALSLWALHAVGDGLRAAAASGETPRTAGGGRP</sequence>
<feature type="domain" description="ABC transmembrane type-1" evidence="10">
    <location>
        <begin position="65"/>
        <end position="252"/>
    </location>
</feature>
<comment type="similarity">
    <text evidence="9">Belongs to the binding-protein-dependent transport system permease family.</text>
</comment>
<dbReference type="Gene3D" id="1.10.3720.10">
    <property type="entry name" value="MetI-like"/>
    <property type="match status" value="1"/>
</dbReference>
<keyword evidence="7 9" id="KW-1133">Transmembrane helix</keyword>
<feature type="transmembrane region" description="Helical" evidence="9">
    <location>
        <begin position="130"/>
        <end position="147"/>
    </location>
</feature>
<dbReference type="PROSITE" id="PS50928">
    <property type="entry name" value="ABC_TM1"/>
    <property type="match status" value="1"/>
</dbReference>
<dbReference type="PANTHER" id="PTHR43386:SF1">
    <property type="entry name" value="D,D-DIPEPTIDE TRANSPORT SYSTEM PERMEASE PROTEIN DDPC-RELATED"/>
    <property type="match status" value="1"/>
</dbReference>
<evidence type="ECO:0000256" key="7">
    <source>
        <dbReference type="ARBA" id="ARBA00022989"/>
    </source>
</evidence>
<accession>A0ABS4SN54</accession>
<dbReference type="Pfam" id="PF12911">
    <property type="entry name" value="OppC_N"/>
    <property type="match status" value="1"/>
</dbReference>
<evidence type="ECO:0000256" key="5">
    <source>
        <dbReference type="ARBA" id="ARBA00022856"/>
    </source>
</evidence>
<dbReference type="RefSeq" id="WP_209767901.1">
    <property type="nucleotide sequence ID" value="NZ_JAGINP010000013.1"/>
</dbReference>
<keyword evidence="12" id="KW-1185">Reference proteome</keyword>
<dbReference type="InterPro" id="IPR035906">
    <property type="entry name" value="MetI-like_sf"/>
</dbReference>
<feature type="transmembrane region" description="Helical" evidence="9">
    <location>
        <begin position="105"/>
        <end position="124"/>
    </location>
</feature>
<proteinExistence type="inferred from homology"/>
<keyword evidence="6" id="KW-0653">Protein transport</keyword>
<keyword evidence="4 9" id="KW-0812">Transmembrane</keyword>
<feature type="transmembrane region" description="Helical" evidence="9">
    <location>
        <begin position="73"/>
        <end position="93"/>
    </location>
</feature>
<dbReference type="InterPro" id="IPR050366">
    <property type="entry name" value="BP-dependent_transpt_permease"/>
</dbReference>
<organism evidence="11 12">
    <name type="scientific">Azospirillum rugosum</name>
    <dbReference type="NCBI Taxonomy" id="416170"/>
    <lineage>
        <taxon>Bacteria</taxon>
        <taxon>Pseudomonadati</taxon>
        <taxon>Pseudomonadota</taxon>
        <taxon>Alphaproteobacteria</taxon>
        <taxon>Rhodospirillales</taxon>
        <taxon>Azospirillaceae</taxon>
        <taxon>Azospirillum</taxon>
    </lineage>
</organism>
<evidence type="ECO:0000256" key="6">
    <source>
        <dbReference type="ARBA" id="ARBA00022927"/>
    </source>
</evidence>
<keyword evidence="8 9" id="KW-0472">Membrane</keyword>
<dbReference type="SUPFAM" id="SSF161098">
    <property type="entry name" value="MetI-like"/>
    <property type="match status" value="1"/>
</dbReference>
<dbReference type="Proteomes" id="UP000781958">
    <property type="component" value="Unassembled WGS sequence"/>
</dbReference>
<evidence type="ECO:0000256" key="3">
    <source>
        <dbReference type="ARBA" id="ARBA00022475"/>
    </source>
</evidence>
<reference evidence="11 12" key="1">
    <citation type="submission" date="2021-03" db="EMBL/GenBank/DDBJ databases">
        <title>Genomic Encyclopedia of Type Strains, Phase III (KMG-III): the genomes of soil and plant-associated and newly described type strains.</title>
        <authorList>
            <person name="Whitman W."/>
        </authorList>
    </citation>
    <scope>NUCLEOTIDE SEQUENCE [LARGE SCALE GENOMIC DNA]</scope>
    <source>
        <strain evidence="11 12">IMMIB AFH-6</strain>
    </source>
</reference>
<evidence type="ECO:0000313" key="12">
    <source>
        <dbReference type="Proteomes" id="UP000781958"/>
    </source>
</evidence>
<name>A0ABS4SN54_9PROT</name>
<dbReference type="Pfam" id="PF00528">
    <property type="entry name" value="BPD_transp_1"/>
    <property type="match status" value="1"/>
</dbReference>
<keyword evidence="2 9" id="KW-0813">Transport</keyword>
<keyword evidence="3" id="KW-1003">Cell membrane</keyword>
<gene>
    <name evidence="11" type="ORF">J2851_003760</name>
</gene>
<evidence type="ECO:0000259" key="10">
    <source>
        <dbReference type="PROSITE" id="PS50928"/>
    </source>
</evidence>
<comment type="subcellular location">
    <subcellularLocation>
        <location evidence="1 9">Cell membrane</location>
        <topology evidence="1 9">Multi-pass membrane protein</topology>
    </subcellularLocation>
</comment>
<protein>
    <submittedName>
        <fullName evidence="11">Oligopeptide transport system permease protein</fullName>
    </submittedName>
</protein>
<evidence type="ECO:0000256" key="2">
    <source>
        <dbReference type="ARBA" id="ARBA00022448"/>
    </source>
</evidence>
<evidence type="ECO:0000256" key="8">
    <source>
        <dbReference type="ARBA" id="ARBA00023136"/>
    </source>
</evidence>